<reference evidence="9" key="1">
    <citation type="submission" date="2020-02" db="EMBL/GenBank/DDBJ databases">
        <authorList>
            <person name="Meier V. D."/>
        </authorList>
    </citation>
    <scope>NUCLEOTIDE SEQUENCE</scope>
    <source>
        <strain evidence="9">AVDCRST_MAG13</strain>
    </source>
</reference>
<dbReference type="PANTHER" id="PTHR23513:SF11">
    <property type="entry name" value="STAPHYLOFERRIN A TRANSPORTER"/>
    <property type="match status" value="1"/>
</dbReference>
<accession>A0A6J4RNA4</accession>
<evidence type="ECO:0000256" key="1">
    <source>
        <dbReference type="ARBA" id="ARBA00004651"/>
    </source>
</evidence>
<evidence type="ECO:0000256" key="4">
    <source>
        <dbReference type="ARBA" id="ARBA00022692"/>
    </source>
</evidence>
<dbReference type="Gene3D" id="1.20.1250.20">
    <property type="entry name" value="MFS general substrate transporter like domains"/>
    <property type="match status" value="1"/>
</dbReference>
<dbReference type="InterPro" id="IPR010290">
    <property type="entry name" value="TM_effector"/>
</dbReference>
<dbReference type="EMBL" id="CADCVO010000113">
    <property type="protein sequence ID" value="CAA9475261.1"/>
    <property type="molecule type" value="Genomic_DNA"/>
</dbReference>
<feature type="transmembrane region" description="Helical" evidence="7">
    <location>
        <begin position="294"/>
        <end position="313"/>
    </location>
</feature>
<organism evidence="9">
    <name type="scientific">uncultured Solirubrobacteraceae bacterium</name>
    <dbReference type="NCBI Taxonomy" id="1162706"/>
    <lineage>
        <taxon>Bacteria</taxon>
        <taxon>Bacillati</taxon>
        <taxon>Actinomycetota</taxon>
        <taxon>Thermoleophilia</taxon>
        <taxon>Solirubrobacterales</taxon>
        <taxon>Solirubrobacteraceae</taxon>
        <taxon>environmental samples</taxon>
    </lineage>
</organism>
<feature type="transmembrane region" description="Helical" evidence="7">
    <location>
        <begin position="360"/>
        <end position="381"/>
    </location>
</feature>
<dbReference type="CDD" id="cd06173">
    <property type="entry name" value="MFS_MefA_like"/>
    <property type="match status" value="1"/>
</dbReference>
<feature type="transmembrane region" description="Helical" evidence="7">
    <location>
        <begin position="202"/>
        <end position="221"/>
    </location>
</feature>
<evidence type="ECO:0000256" key="3">
    <source>
        <dbReference type="ARBA" id="ARBA00022475"/>
    </source>
</evidence>
<dbReference type="InterPro" id="IPR036259">
    <property type="entry name" value="MFS_trans_sf"/>
</dbReference>
<keyword evidence="3" id="KW-1003">Cell membrane</keyword>
<dbReference type="PROSITE" id="PS50850">
    <property type="entry name" value="MFS"/>
    <property type="match status" value="1"/>
</dbReference>
<keyword evidence="5 7" id="KW-1133">Transmembrane helix</keyword>
<evidence type="ECO:0000256" key="5">
    <source>
        <dbReference type="ARBA" id="ARBA00022989"/>
    </source>
</evidence>
<evidence type="ECO:0000256" key="7">
    <source>
        <dbReference type="SAM" id="Phobius"/>
    </source>
</evidence>
<evidence type="ECO:0000313" key="9">
    <source>
        <dbReference type="EMBL" id="CAA9475261.1"/>
    </source>
</evidence>
<evidence type="ECO:0000259" key="8">
    <source>
        <dbReference type="PROSITE" id="PS50850"/>
    </source>
</evidence>
<dbReference type="GO" id="GO:0022857">
    <property type="term" value="F:transmembrane transporter activity"/>
    <property type="evidence" value="ECO:0007669"/>
    <property type="project" value="InterPro"/>
</dbReference>
<keyword evidence="2" id="KW-0813">Transport</keyword>
<feature type="domain" description="Major facilitator superfamily (MFS) profile" evidence="8">
    <location>
        <begin position="1"/>
        <end position="177"/>
    </location>
</feature>
<dbReference type="AlphaFoldDB" id="A0A6J4RNA4"/>
<keyword evidence="4 7" id="KW-0812">Transmembrane</keyword>
<keyword evidence="6 7" id="KW-0472">Membrane</keyword>
<comment type="subcellular location">
    <subcellularLocation>
        <location evidence="1">Cell membrane</location>
        <topology evidence="1">Multi-pass membrane protein</topology>
    </subcellularLocation>
</comment>
<evidence type="ECO:0000256" key="2">
    <source>
        <dbReference type="ARBA" id="ARBA00022448"/>
    </source>
</evidence>
<dbReference type="Pfam" id="PF05977">
    <property type="entry name" value="MFS_3"/>
    <property type="match status" value="1"/>
</dbReference>
<dbReference type="InterPro" id="IPR020846">
    <property type="entry name" value="MFS_dom"/>
</dbReference>
<feature type="transmembrane region" description="Helical" evidence="7">
    <location>
        <begin position="233"/>
        <end position="258"/>
    </location>
</feature>
<feature type="transmembrane region" description="Helical" evidence="7">
    <location>
        <begin position="270"/>
        <end position="288"/>
    </location>
</feature>
<dbReference type="SUPFAM" id="SSF103473">
    <property type="entry name" value="MFS general substrate transporter"/>
    <property type="match status" value="1"/>
</dbReference>
<feature type="transmembrane region" description="Helical" evidence="7">
    <location>
        <begin position="333"/>
        <end position="354"/>
    </location>
</feature>
<dbReference type="PANTHER" id="PTHR23513">
    <property type="entry name" value="INTEGRAL MEMBRANE EFFLUX PROTEIN-RELATED"/>
    <property type="match status" value="1"/>
</dbReference>
<gene>
    <name evidence="9" type="ORF">AVDCRST_MAG13-764</name>
</gene>
<sequence length="403" mass="41397">MVVSLLGDGIYFVAIAWQVYDLTESPAALSLVGLAWSLGMVGFLLLGGVAADRVERRRLMLTADAVRLVCVAAMGILAVTGAVEVWHLVALSLAYGTAEAFFSPAFSSTIPLLVPSHRLVQANALQEVMRPMAFRLAGPALGGVLVAAVGAGGAFLVDAATFAVALLCVGAIRTGTRVTGVGEGARPGGVREGIAWGRREPWFWASLWAAALAILCTVGPIEVLLPYVVRNDLGAGAGAFGLVLAAGGVGGVAGGLLMGRRGLPARRLRALFALWTACMLAVAGYALTDAVWQLMALTFLYGLGVSCGMVIWATLMQTRVPPGMLGRVTSLDWLVSIGLSPVSFALVGPVAALAGTDATLVGAGVLGSLATAGIFLLVPALRADDAAARAPEDGRRLREPVEA</sequence>
<name>A0A6J4RNA4_9ACTN</name>
<feature type="transmembrane region" description="Helical" evidence="7">
    <location>
        <begin position="132"/>
        <end position="156"/>
    </location>
</feature>
<protein>
    <recommendedName>
        <fullName evidence="8">Major facilitator superfamily (MFS) profile domain-containing protein</fullName>
    </recommendedName>
</protein>
<feature type="transmembrane region" description="Helical" evidence="7">
    <location>
        <begin position="68"/>
        <end position="89"/>
    </location>
</feature>
<proteinExistence type="predicted"/>
<feature type="transmembrane region" description="Helical" evidence="7">
    <location>
        <begin position="27"/>
        <end position="47"/>
    </location>
</feature>
<dbReference type="GO" id="GO:0005886">
    <property type="term" value="C:plasma membrane"/>
    <property type="evidence" value="ECO:0007669"/>
    <property type="project" value="UniProtKB-SubCell"/>
</dbReference>
<evidence type="ECO:0000256" key="6">
    <source>
        <dbReference type="ARBA" id="ARBA00023136"/>
    </source>
</evidence>